<proteinExistence type="predicted"/>
<dbReference type="Pfam" id="PF09560">
    <property type="entry name" value="Spore_YunB"/>
    <property type="match status" value="1"/>
</dbReference>
<comment type="caution">
    <text evidence="2">The sequence shown here is derived from an EMBL/GenBank/DDBJ whole genome shotgun (WGS) entry which is preliminary data.</text>
</comment>
<dbReference type="NCBIfam" id="TIGR02832">
    <property type="entry name" value="spo_yunB"/>
    <property type="match status" value="1"/>
</dbReference>
<evidence type="ECO:0000313" key="3">
    <source>
        <dbReference type="Proteomes" id="UP001154312"/>
    </source>
</evidence>
<dbReference type="InterPro" id="IPR014197">
    <property type="entry name" value="Sporulation_prot_YunB"/>
</dbReference>
<sequence>MFKRRRPYKKAFIIMVVSISLMGILMLLDIKLRDVFFNVAEVKAVQLVTEAIQESLHEEATSENIRYQDLIYIHKDNEGRITLMQADTLRVNRIASNTSMAAQKALENLRWQSFSIPIGQVFGFPIFANSGPRLRYSIMQVGSVKFNITDKFESAGINQTKHTIYLNLDTNVRIVVPSKSGEAVISTQMPLTENIIVGSIPDTFVTLPGGILGNVSGK</sequence>
<keyword evidence="1" id="KW-0472">Membrane</keyword>
<evidence type="ECO:0000256" key="1">
    <source>
        <dbReference type="SAM" id="Phobius"/>
    </source>
</evidence>
<feature type="transmembrane region" description="Helical" evidence="1">
    <location>
        <begin position="12"/>
        <end position="28"/>
    </location>
</feature>
<name>A0A9X4H3D0_9FIRM</name>
<dbReference type="AlphaFoldDB" id="A0A9X4H3D0"/>
<keyword evidence="1" id="KW-1133">Transmembrane helix</keyword>
<dbReference type="PIRSF" id="PIRSF021383">
    <property type="entry name" value="YunB"/>
    <property type="match status" value="1"/>
</dbReference>
<keyword evidence="3" id="KW-1185">Reference proteome</keyword>
<dbReference type="Proteomes" id="UP001154312">
    <property type="component" value="Unassembled WGS sequence"/>
</dbReference>
<gene>
    <name evidence="2" type="primary">yunB</name>
    <name evidence="2" type="ORF">L7E55_14645</name>
</gene>
<protein>
    <submittedName>
        <fullName evidence="2">Sporulation protein YunB</fullName>
    </submittedName>
</protein>
<organism evidence="2 3">
    <name type="scientific">Pelotomaculum isophthalicicum JI</name>
    <dbReference type="NCBI Taxonomy" id="947010"/>
    <lineage>
        <taxon>Bacteria</taxon>
        <taxon>Bacillati</taxon>
        <taxon>Bacillota</taxon>
        <taxon>Clostridia</taxon>
        <taxon>Eubacteriales</taxon>
        <taxon>Desulfotomaculaceae</taxon>
        <taxon>Pelotomaculum</taxon>
    </lineage>
</organism>
<dbReference type="EMBL" id="JAKOAV010000035">
    <property type="protein sequence ID" value="MDF9409576.1"/>
    <property type="molecule type" value="Genomic_DNA"/>
</dbReference>
<evidence type="ECO:0000313" key="2">
    <source>
        <dbReference type="EMBL" id="MDF9409576.1"/>
    </source>
</evidence>
<reference evidence="2" key="1">
    <citation type="submission" date="2022-02" db="EMBL/GenBank/DDBJ databases">
        <authorList>
            <person name="Leng L."/>
        </authorList>
    </citation>
    <scope>NUCLEOTIDE SEQUENCE</scope>
    <source>
        <strain evidence="2">JI</strain>
    </source>
</reference>
<accession>A0A9X4H3D0</accession>
<keyword evidence="1" id="KW-0812">Transmembrane</keyword>
<dbReference type="RefSeq" id="WP_277445064.1">
    <property type="nucleotide sequence ID" value="NZ_JAKOAV010000035.1"/>
</dbReference>